<sequence length="753" mass="87680">MNKRSIVASRYVPKRALWNKYILSYSLDGNVSDKNQTSFLAVKKALFDAFHDWEMNSCFDFIDVTPSQKSDIKILFTNDKINHKDCNRKFRGTAAHAFYRYHKKFPAHIHINNEIFWMESKKPSGSISLKTVLLHEIGHVLGLYHSDDQKSVMLVLEKQLMLFGYLSILVILFKCENVGEFKVDDSEWKCTDMDTAKLEFKVSDKFKSEIEIFYQYDICNKCDLIGLKRINPSINEESSVIIDSYYGYVFNVSSISNKISICQNLKYKNFGECGVYSLEINDINDCSIKRLQNPKRPNVWLLLGVLIIACFVLICNLIEKKEKKLREFLIRIVRSSRVKNLEDINVNELEEVIVPEQVKVKNRLHSLDTFRGISLFLMIFVNYGSGGYKFLQHVPWHGITLADFVFPWFLWIMGFSIPLSTNSLLKKYPTKRLKIFKKILIRTLKMFFIGIMLNSRFGVMLENLRIFGVLQRIAICYFVVATLELFLYKDIKIDDSKKGWKLFLSDVIWSKFHFIFVILIAITWILLSYLITVPGCPKGYMGPGGLDQGGVYYNCTGGIAGYFDKIIFGKSHLYQRPTVQKIYKTTEPFDPEGFFGIFNSVVLTYLGVHAGRITIFYKNQKTQIILWCLWGVLCFILYSALTQFDMTNGWIPVNKNLWTLTYSLITGCSSYLIFAFLFVIIDVKPYWSGNPFIYLGMNSILFYVCHSVFATTFPCQWIVSNKHLPKLLMNIWGAFFWTLMSIYFYKKKWFFNL</sequence>
<dbReference type="InterPro" id="IPR024079">
    <property type="entry name" value="MetalloPept_cat_dom_sf"/>
</dbReference>
<dbReference type="InterPro" id="IPR006026">
    <property type="entry name" value="Peptidase_Metallo"/>
</dbReference>
<dbReference type="AlphaFoldDB" id="A0A813RDJ4"/>
<keyword evidence="6" id="KW-1133">Transmembrane helix</keyword>
<comment type="similarity">
    <text evidence="1">Belongs to the peptidase M10A family.</text>
</comment>
<feature type="transmembrane region" description="Helical" evidence="6">
    <location>
        <begin position="469"/>
        <end position="488"/>
    </location>
</feature>
<keyword evidence="5" id="KW-0862">Zinc</keyword>
<dbReference type="GO" id="GO:0031012">
    <property type="term" value="C:extracellular matrix"/>
    <property type="evidence" value="ECO:0007669"/>
    <property type="project" value="InterPro"/>
</dbReference>
<dbReference type="Gene3D" id="3.40.390.10">
    <property type="entry name" value="Collagenase (Catalytic Domain)"/>
    <property type="match status" value="1"/>
</dbReference>
<dbReference type="EMBL" id="CAJNOC010000582">
    <property type="protein sequence ID" value="CAF0779458.1"/>
    <property type="molecule type" value="Genomic_DNA"/>
</dbReference>
<proteinExistence type="inferred from homology"/>
<feature type="transmembrane region" description="Helical" evidence="6">
    <location>
        <begin position="439"/>
        <end position="457"/>
    </location>
</feature>
<evidence type="ECO:0000259" key="7">
    <source>
        <dbReference type="SMART" id="SM00235"/>
    </source>
</evidence>
<keyword evidence="3" id="KW-0479">Metal-binding</keyword>
<evidence type="ECO:0000313" key="9">
    <source>
        <dbReference type="Proteomes" id="UP000663879"/>
    </source>
</evidence>
<gene>
    <name evidence="8" type="ORF">OXX778_LOCUS5379</name>
</gene>
<dbReference type="GO" id="GO:0008270">
    <property type="term" value="F:zinc ion binding"/>
    <property type="evidence" value="ECO:0007669"/>
    <property type="project" value="InterPro"/>
</dbReference>
<keyword evidence="6" id="KW-0812">Transmembrane</keyword>
<keyword evidence="9" id="KW-1185">Reference proteome</keyword>
<feature type="transmembrane region" description="Helical" evidence="6">
    <location>
        <begin position="369"/>
        <end position="388"/>
    </location>
</feature>
<feature type="transmembrane region" description="Helical" evidence="6">
    <location>
        <begin position="624"/>
        <end position="641"/>
    </location>
</feature>
<evidence type="ECO:0000256" key="2">
    <source>
        <dbReference type="ARBA" id="ARBA00022670"/>
    </source>
</evidence>
<dbReference type="Proteomes" id="UP000663879">
    <property type="component" value="Unassembled WGS sequence"/>
</dbReference>
<feature type="transmembrane region" description="Helical" evidence="6">
    <location>
        <begin position="727"/>
        <end position="745"/>
    </location>
</feature>
<reference evidence="8" key="1">
    <citation type="submission" date="2021-02" db="EMBL/GenBank/DDBJ databases">
        <authorList>
            <person name="Nowell W R."/>
        </authorList>
    </citation>
    <scope>NUCLEOTIDE SEQUENCE</scope>
    <source>
        <strain evidence="8">Ploen Becks lab</strain>
    </source>
</reference>
<evidence type="ECO:0000313" key="8">
    <source>
        <dbReference type="EMBL" id="CAF0779458.1"/>
    </source>
</evidence>
<feature type="transmembrane region" description="Helical" evidence="6">
    <location>
        <begin position="394"/>
        <end position="419"/>
    </location>
</feature>
<evidence type="ECO:0000256" key="4">
    <source>
        <dbReference type="ARBA" id="ARBA00022801"/>
    </source>
</evidence>
<dbReference type="InterPro" id="IPR001818">
    <property type="entry name" value="Pept_M10_metallopeptidase"/>
</dbReference>
<name>A0A813RDJ4_9BILA</name>
<keyword evidence="6" id="KW-0472">Membrane</keyword>
<feature type="domain" description="Peptidase metallopeptidase" evidence="7">
    <location>
        <begin position="14"/>
        <end position="165"/>
    </location>
</feature>
<keyword evidence="4" id="KW-0378">Hydrolase</keyword>
<dbReference type="SMART" id="SM00235">
    <property type="entry name" value="ZnMc"/>
    <property type="match status" value="1"/>
</dbReference>
<evidence type="ECO:0000256" key="1">
    <source>
        <dbReference type="ARBA" id="ARBA00010370"/>
    </source>
</evidence>
<feature type="transmembrane region" description="Helical" evidence="6">
    <location>
        <begin position="661"/>
        <end position="680"/>
    </location>
</feature>
<dbReference type="PANTHER" id="PTHR31061">
    <property type="entry name" value="LD22376P"/>
    <property type="match status" value="1"/>
</dbReference>
<feature type="transmembrane region" description="Helical" evidence="6">
    <location>
        <begin position="508"/>
        <end position="531"/>
    </location>
</feature>
<evidence type="ECO:0000256" key="6">
    <source>
        <dbReference type="SAM" id="Phobius"/>
    </source>
</evidence>
<feature type="transmembrane region" description="Helical" evidence="6">
    <location>
        <begin position="692"/>
        <end position="712"/>
    </location>
</feature>
<dbReference type="Pfam" id="PF00413">
    <property type="entry name" value="Peptidase_M10"/>
    <property type="match status" value="1"/>
</dbReference>
<dbReference type="SUPFAM" id="SSF55486">
    <property type="entry name" value="Metalloproteases ('zincins'), catalytic domain"/>
    <property type="match status" value="1"/>
</dbReference>
<dbReference type="OrthoDB" id="2149840at2759"/>
<organism evidence="8 9">
    <name type="scientific">Brachionus calyciflorus</name>
    <dbReference type="NCBI Taxonomy" id="104777"/>
    <lineage>
        <taxon>Eukaryota</taxon>
        <taxon>Metazoa</taxon>
        <taxon>Spiralia</taxon>
        <taxon>Gnathifera</taxon>
        <taxon>Rotifera</taxon>
        <taxon>Eurotatoria</taxon>
        <taxon>Monogononta</taxon>
        <taxon>Pseudotrocha</taxon>
        <taxon>Ploima</taxon>
        <taxon>Brachionidae</taxon>
        <taxon>Brachionus</taxon>
    </lineage>
</organism>
<keyword evidence="2" id="KW-0645">Protease</keyword>
<evidence type="ECO:0000256" key="5">
    <source>
        <dbReference type="ARBA" id="ARBA00022833"/>
    </source>
</evidence>
<protein>
    <recommendedName>
        <fullName evidence="7">Peptidase metallopeptidase domain-containing protein</fullName>
    </recommendedName>
</protein>
<feature type="transmembrane region" description="Helical" evidence="6">
    <location>
        <begin position="594"/>
        <end position="617"/>
    </location>
</feature>
<dbReference type="GO" id="GO:0006508">
    <property type="term" value="P:proteolysis"/>
    <property type="evidence" value="ECO:0007669"/>
    <property type="project" value="UniProtKB-KW"/>
</dbReference>
<dbReference type="GO" id="GO:0004222">
    <property type="term" value="F:metalloendopeptidase activity"/>
    <property type="evidence" value="ECO:0007669"/>
    <property type="project" value="InterPro"/>
</dbReference>
<evidence type="ECO:0000256" key="3">
    <source>
        <dbReference type="ARBA" id="ARBA00022723"/>
    </source>
</evidence>
<feature type="transmembrane region" description="Helical" evidence="6">
    <location>
        <begin position="299"/>
        <end position="318"/>
    </location>
</feature>
<comment type="caution">
    <text evidence="8">The sequence shown here is derived from an EMBL/GenBank/DDBJ whole genome shotgun (WGS) entry which is preliminary data.</text>
</comment>
<accession>A0A813RDJ4</accession>
<dbReference type="PANTHER" id="PTHR31061:SF24">
    <property type="entry name" value="LD22376P"/>
    <property type="match status" value="1"/>
</dbReference>